<dbReference type="Gene3D" id="3.40.50.10320">
    <property type="entry name" value="LmbE-like"/>
    <property type="match status" value="1"/>
</dbReference>
<dbReference type="InterPro" id="IPR052960">
    <property type="entry name" value="GlcN6P_deaminase-like"/>
</dbReference>
<dbReference type="Proteomes" id="UP000009168">
    <property type="component" value="Unassembled WGS sequence"/>
</dbReference>
<dbReference type="KEGG" id="tet:TTHERM_00243730"/>
<dbReference type="InterPro" id="IPR003737">
    <property type="entry name" value="GlcNAc_PI_deacetylase-related"/>
</dbReference>
<dbReference type="Pfam" id="PF01182">
    <property type="entry name" value="Glucosamine_iso"/>
    <property type="match status" value="1"/>
</dbReference>
<dbReference type="OrthoDB" id="7663298at2759"/>
<keyword evidence="5" id="KW-1185">Reference proteome</keyword>
<dbReference type="GO" id="GO:0004342">
    <property type="term" value="F:glucosamine-6-phosphate deaminase activity"/>
    <property type="evidence" value="ECO:0007669"/>
    <property type="project" value="InterPro"/>
</dbReference>
<sequence length="663" mass="75062">MSKNNYSYIDTDPLFRSKEKIPSVITVAPIQSSLMVAREIRDLILKTQKEGINCVLGLATGSTPVAVYKELIRMHKEEGLSFKNVITFNLDEYYPIPKEHNQSYNFFMRDRLFNHIDIPAENINIPDGTIPKESVLKFCEDYEAKIESVGGIDFQLLGIGRTGHIGFNEPGSSLLSKTRIINLDKKTRMDAASDFMGLQHVPKYAITMGVSSVMKAKKIAIMGFSETKAPIIASTIEGPVTSECPATFLQTHPNCTFYMDLAAAEKLTRHVAPWTIKGVNSDPDMIYDDYWAKKAVIWLSQKVNKPILSLIESDYEDNDLLELLNQVGNGHAGKVNLQVFRQLQSTITGWPAGGRPDESTNDYFNQKAKVSKKILVFSPHPDDDVICMGGTMEKLVNQGHDVHVAYQTSGNIAVFDHDASRFNDFFREFLLSFAPGKYQELIDLTNSIDDQIDNRKIGEYDTLDNLKVKGLIRRVEARSAAISTGVKKQNIYSLDLPFYETGTIKKDPMGPKDVKIVKELITRVQPELIYAAGDLTDPHGTHRVCLQIILAALDELNAENHPIMEKLQVLLYRGAWQEWEIENIHISCPLSPEEMERKKFAIFRHQSQKDSAMFPGADKREFWQRAQDRNIKTANLYRSLGLTYFEGLECFVSLEWLKTQMKI</sequence>
<evidence type="ECO:0000259" key="3">
    <source>
        <dbReference type="Pfam" id="PF01182"/>
    </source>
</evidence>
<dbReference type="InterPro" id="IPR006148">
    <property type="entry name" value="Glc/Gal-6P_isomerase"/>
</dbReference>
<dbReference type="AlphaFoldDB" id="Q246C5"/>
<reference evidence="5" key="1">
    <citation type="journal article" date="2006" name="PLoS Biol.">
        <title>Macronuclear genome sequence of the ciliate Tetrahymena thermophila, a model eukaryote.</title>
        <authorList>
            <person name="Eisen J.A."/>
            <person name="Coyne R.S."/>
            <person name="Wu M."/>
            <person name="Wu D."/>
            <person name="Thiagarajan M."/>
            <person name="Wortman J.R."/>
            <person name="Badger J.H."/>
            <person name="Ren Q."/>
            <person name="Amedeo P."/>
            <person name="Jones K.M."/>
            <person name="Tallon L.J."/>
            <person name="Delcher A.L."/>
            <person name="Salzberg S.L."/>
            <person name="Silva J.C."/>
            <person name="Haas B.J."/>
            <person name="Majoros W.H."/>
            <person name="Farzad M."/>
            <person name="Carlton J.M."/>
            <person name="Smith R.K. Jr."/>
            <person name="Garg J."/>
            <person name="Pearlman R.E."/>
            <person name="Karrer K.M."/>
            <person name="Sun L."/>
            <person name="Manning G."/>
            <person name="Elde N.C."/>
            <person name="Turkewitz A.P."/>
            <person name="Asai D.J."/>
            <person name="Wilkes D.E."/>
            <person name="Wang Y."/>
            <person name="Cai H."/>
            <person name="Collins K."/>
            <person name="Stewart B.A."/>
            <person name="Lee S.R."/>
            <person name="Wilamowska K."/>
            <person name="Weinberg Z."/>
            <person name="Ruzzo W.L."/>
            <person name="Wloga D."/>
            <person name="Gaertig J."/>
            <person name="Frankel J."/>
            <person name="Tsao C.-C."/>
            <person name="Gorovsky M.A."/>
            <person name="Keeling P.J."/>
            <person name="Waller R.F."/>
            <person name="Patron N.J."/>
            <person name="Cherry J.M."/>
            <person name="Stover N.A."/>
            <person name="Krieger C.J."/>
            <person name="del Toro C."/>
            <person name="Ryder H.F."/>
            <person name="Williamson S.C."/>
            <person name="Barbeau R.A."/>
            <person name="Hamilton E.P."/>
            <person name="Orias E."/>
        </authorList>
    </citation>
    <scope>NUCLEOTIDE SEQUENCE [LARGE SCALE GENOMIC DNA]</scope>
    <source>
        <strain evidence="5">SB210</strain>
    </source>
</reference>
<proteinExistence type="inferred from homology"/>
<dbReference type="InterPro" id="IPR037171">
    <property type="entry name" value="NagB/RpiA_transferase-like"/>
</dbReference>
<dbReference type="CDD" id="cd01399">
    <property type="entry name" value="GlcN6P_deaminase"/>
    <property type="match status" value="1"/>
</dbReference>
<dbReference type="RefSeq" id="XP_001023703.3">
    <property type="nucleotide sequence ID" value="XM_001023703.3"/>
</dbReference>
<dbReference type="Pfam" id="PF02585">
    <property type="entry name" value="PIG-L"/>
    <property type="match status" value="1"/>
</dbReference>
<dbReference type="EMBL" id="GG662474">
    <property type="protein sequence ID" value="EAS03458.3"/>
    <property type="molecule type" value="Genomic_DNA"/>
</dbReference>
<organism evidence="4 5">
    <name type="scientific">Tetrahymena thermophila (strain SB210)</name>
    <dbReference type="NCBI Taxonomy" id="312017"/>
    <lineage>
        <taxon>Eukaryota</taxon>
        <taxon>Sar</taxon>
        <taxon>Alveolata</taxon>
        <taxon>Ciliophora</taxon>
        <taxon>Intramacronucleata</taxon>
        <taxon>Oligohymenophorea</taxon>
        <taxon>Hymenostomatida</taxon>
        <taxon>Tetrahymenina</taxon>
        <taxon>Tetrahymenidae</taxon>
        <taxon>Tetrahymena</taxon>
    </lineage>
</organism>
<dbReference type="InterPro" id="IPR024078">
    <property type="entry name" value="LmbE-like_dom_sf"/>
</dbReference>
<evidence type="ECO:0000256" key="2">
    <source>
        <dbReference type="ARBA" id="ARBA00006066"/>
    </source>
</evidence>
<name>Q246C5_TETTS</name>
<dbReference type="PANTHER" id="PTHR42892:SF1">
    <property type="entry name" value="GLUCOSAMINE-6-PHOSPHATE ISOMERASE"/>
    <property type="match status" value="1"/>
</dbReference>
<evidence type="ECO:0000256" key="1">
    <source>
        <dbReference type="ARBA" id="ARBA00005526"/>
    </source>
</evidence>
<dbReference type="InterPro" id="IPR004547">
    <property type="entry name" value="Glucosamine6P_isomerase"/>
</dbReference>
<dbReference type="GO" id="GO:0005975">
    <property type="term" value="P:carbohydrate metabolic process"/>
    <property type="evidence" value="ECO:0007669"/>
    <property type="project" value="InterPro"/>
</dbReference>
<dbReference type="PANTHER" id="PTHR42892">
    <property type="entry name" value="GLUCOSAMINE-6-PHOSPHATE DEAMINASE-LIKE PROTEIN BT_0258-RELATED"/>
    <property type="match status" value="1"/>
</dbReference>
<dbReference type="SUPFAM" id="SSF102588">
    <property type="entry name" value="LmbE-like"/>
    <property type="match status" value="1"/>
</dbReference>
<dbReference type="HOGENOM" id="CLU_425041_0_0_1"/>
<dbReference type="NCBIfam" id="NF002557">
    <property type="entry name" value="PRK02122.1"/>
    <property type="match status" value="1"/>
</dbReference>
<comment type="similarity">
    <text evidence="2">Belongs to the PIGL family.</text>
</comment>
<gene>
    <name evidence="4" type="ORF">TTHERM_00243730</name>
</gene>
<comment type="similarity">
    <text evidence="1">Belongs to the glucosamine/galactosamine-6-phosphate isomerase family.</text>
</comment>
<dbReference type="NCBIfam" id="TIGR00502">
    <property type="entry name" value="nagB"/>
    <property type="match status" value="1"/>
</dbReference>
<dbReference type="GO" id="GO:0006044">
    <property type="term" value="P:N-acetylglucosamine metabolic process"/>
    <property type="evidence" value="ECO:0007669"/>
    <property type="project" value="InterPro"/>
</dbReference>
<evidence type="ECO:0000313" key="5">
    <source>
        <dbReference type="Proteomes" id="UP000009168"/>
    </source>
</evidence>
<accession>Q246C5</accession>
<dbReference type="Gene3D" id="3.40.50.1360">
    <property type="match status" value="1"/>
</dbReference>
<protein>
    <submittedName>
        <fullName evidence="4">Glucosamine-6-phosphate deaminase</fullName>
    </submittedName>
</protein>
<dbReference type="eggNOG" id="KOG3148">
    <property type="taxonomic scope" value="Eukaryota"/>
</dbReference>
<dbReference type="SUPFAM" id="SSF100950">
    <property type="entry name" value="NagB/RpiA/CoA transferase-like"/>
    <property type="match status" value="1"/>
</dbReference>
<dbReference type="InParanoid" id="Q246C5"/>
<dbReference type="STRING" id="312017.Q246C5"/>
<feature type="domain" description="Glucosamine/galactosamine-6-phosphate isomerase" evidence="3">
    <location>
        <begin position="36"/>
        <end position="251"/>
    </location>
</feature>
<evidence type="ECO:0000313" key="4">
    <source>
        <dbReference type="EMBL" id="EAS03458.3"/>
    </source>
</evidence>
<dbReference type="GeneID" id="7837373"/>